<name>A0AAJ0GK60_9PEZI</name>
<feature type="transmembrane region" description="Helical" evidence="1">
    <location>
        <begin position="308"/>
        <end position="330"/>
    </location>
</feature>
<dbReference type="PANTHER" id="PTHR35043:SF7">
    <property type="entry name" value="TRANSCRIPTION FACTOR DOMAIN-CONTAINING PROTEIN"/>
    <property type="match status" value="1"/>
</dbReference>
<dbReference type="Proteomes" id="UP001271007">
    <property type="component" value="Unassembled WGS sequence"/>
</dbReference>
<reference evidence="2" key="1">
    <citation type="submission" date="2023-04" db="EMBL/GenBank/DDBJ databases">
        <title>Black Yeasts Isolated from many extreme environments.</title>
        <authorList>
            <person name="Coleine C."/>
            <person name="Stajich J.E."/>
            <person name="Selbmann L."/>
        </authorList>
    </citation>
    <scope>NUCLEOTIDE SEQUENCE</scope>
    <source>
        <strain evidence="2">CCFEE 5312</strain>
    </source>
</reference>
<organism evidence="2 3">
    <name type="scientific">Extremus antarcticus</name>
    <dbReference type="NCBI Taxonomy" id="702011"/>
    <lineage>
        <taxon>Eukaryota</taxon>
        <taxon>Fungi</taxon>
        <taxon>Dikarya</taxon>
        <taxon>Ascomycota</taxon>
        <taxon>Pezizomycotina</taxon>
        <taxon>Dothideomycetes</taxon>
        <taxon>Dothideomycetidae</taxon>
        <taxon>Mycosphaerellales</taxon>
        <taxon>Extremaceae</taxon>
        <taxon>Extremus</taxon>
    </lineage>
</organism>
<comment type="caution">
    <text evidence="2">The sequence shown here is derived from an EMBL/GenBank/DDBJ whole genome shotgun (WGS) entry which is preliminary data.</text>
</comment>
<keyword evidence="1" id="KW-1133">Transmembrane helix</keyword>
<keyword evidence="1" id="KW-0812">Transmembrane</keyword>
<dbReference type="AlphaFoldDB" id="A0AAJ0GK60"/>
<evidence type="ECO:0000313" key="2">
    <source>
        <dbReference type="EMBL" id="KAK3059152.1"/>
    </source>
</evidence>
<dbReference type="EMBL" id="JAWDJX010000001">
    <property type="protein sequence ID" value="KAK3059152.1"/>
    <property type="molecule type" value="Genomic_DNA"/>
</dbReference>
<feature type="transmembrane region" description="Helical" evidence="1">
    <location>
        <begin position="192"/>
        <end position="214"/>
    </location>
</feature>
<feature type="transmembrane region" description="Helical" evidence="1">
    <location>
        <begin position="342"/>
        <end position="361"/>
    </location>
</feature>
<evidence type="ECO:0000256" key="1">
    <source>
        <dbReference type="SAM" id="Phobius"/>
    </source>
</evidence>
<protein>
    <submittedName>
        <fullName evidence="2">Uncharacterized protein</fullName>
    </submittedName>
</protein>
<gene>
    <name evidence="2" type="ORF">LTR09_000718</name>
</gene>
<evidence type="ECO:0000313" key="3">
    <source>
        <dbReference type="Proteomes" id="UP001271007"/>
    </source>
</evidence>
<proteinExistence type="predicted"/>
<keyword evidence="1" id="KW-0472">Membrane</keyword>
<feature type="transmembrane region" description="Helical" evidence="1">
    <location>
        <begin position="275"/>
        <end position="296"/>
    </location>
</feature>
<accession>A0AAJ0GK60</accession>
<keyword evidence="3" id="KW-1185">Reference proteome</keyword>
<dbReference type="PANTHER" id="PTHR35043">
    <property type="entry name" value="TRANSCRIPTION FACTOR DOMAIN-CONTAINING PROTEIN"/>
    <property type="match status" value="1"/>
</dbReference>
<sequence>MGGSTVSGIDLIHQDQYGVPAQVETEQTDGGDPEACRHYDLPADQLTLVSLQGYLRTNSVAVSNARNDDALGAGVPGKGPMQEGNRSTKGEIQIAREHHSCDQEVEANNARAGWDDLIIGPSKADDPPLMYPRIPQEALRIAIEKGLLSYDMISLEDIQDKSKSDLIGKALAVFQILYFLLELLVRPARKLPITLLELGVSGFVMCSVATYLFAMQKPKSVNTTVVMRVFGSDGIPARLLQLSAKYGNAESHVTPDDPFSNLGFRNKQGTGPMDIGATIIMSVLLGATHLAGWNFTFPSQADLMLYRVAAVASTAALAVVFPCWAIWFALGEVLNISDDVNFILSFLPVGLYTLARIILIVEMFRCLFYLPPEAFLTTWTTNIPHIG</sequence>